<gene>
    <name evidence="1" type="ORF">S01H1_66280</name>
</gene>
<organism evidence="1">
    <name type="scientific">marine sediment metagenome</name>
    <dbReference type="NCBI Taxonomy" id="412755"/>
    <lineage>
        <taxon>unclassified sequences</taxon>
        <taxon>metagenomes</taxon>
        <taxon>ecological metagenomes</taxon>
    </lineage>
</organism>
<comment type="caution">
    <text evidence="1">The sequence shown here is derived from an EMBL/GenBank/DDBJ whole genome shotgun (WGS) entry which is preliminary data.</text>
</comment>
<evidence type="ECO:0000313" key="1">
    <source>
        <dbReference type="EMBL" id="GAG29667.1"/>
    </source>
</evidence>
<name>X0X2L7_9ZZZZ</name>
<reference evidence="1" key="1">
    <citation type="journal article" date="2014" name="Front. Microbiol.">
        <title>High frequency of phylogenetically diverse reductive dehalogenase-homologous genes in deep subseafloor sedimentary metagenomes.</title>
        <authorList>
            <person name="Kawai M."/>
            <person name="Futagami T."/>
            <person name="Toyoda A."/>
            <person name="Takaki Y."/>
            <person name="Nishi S."/>
            <person name="Hori S."/>
            <person name="Arai W."/>
            <person name="Tsubouchi T."/>
            <person name="Morono Y."/>
            <person name="Uchiyama I."/>
            <person name="Ito T."/>
            <person name="Fujiyama A."/>
            <person name="Inagaki F."/>
            <person name="Takami H."/>
        </authorList>
    </citation>
    <scope>NUCLEOTIDE SEQUENCE</scope>
    <source>
        <strain evidence="1">Expedition CK06-06</strain>
    </source>
</reference>
<dbReference type="EMBL" id="BARS01043816">
    <property type="protein sequence ID" value="GAG29667.1"/>
    <property type="molecule type" value="Genomic_DNA"/>
</dbReference>
<proteinExistence type="predicted"/>
<dbReference type="AlphaFoldDB" id="X0X2L7"/>
<accession>X0X2L7</accession>
<protein>
    <submittedName>
        <fullName evidence="1">Uncharacterized protein</fullName>
    </submittedName>
</protein>
<sequence>MSEPIHIGVIVNQIMHLLNKKRVIGKKSKPVELKVVCLKDLSVRPQGKAMEVGKK</sequence>